<evidence type="ECO:0000313" key="2">
    <source>
        <dbReference type="EMBL" id="MED6292209.1"/>
    </source>
</evidence>
<comment type="caution">
    <text evidence="2">The sequence shown here is derived from an EMBL/GenBank/DDBJ whole genome shotgun (WGS) entry which is preliminary data.</text>
</comment>
<sequence length="115" mass="12594">MVGGSWSAWGEPTHAQGKHTISMQKDPWPGVEPRTFLLQGNSATNCNTLSRRETRLDTSTVSSIEREHEFIGGNSSADDPLQEGVKAKKPGQVQLLGREKTENIKLMSAITAHHT</sequence>
<gene>
    <name evidence="2" type="ORF">CHARACLAT_031292</name>
</gene>
<feature type="region of interest" description="Disordered" evidence="1">
    <location>
        <begin position="1"/>
        <end position="30"/>
    </location>
</feature>
<dbReference type="EMBL" id="JAHUTJ010070578">
    <property type="protein sequence ID" value="MED6292209.1"/>
    <property type="molecule type" value="Genomic_DNA"/>
</dbReference>
<protein>
    <recommendedName>
        <fullName evidence="4">Prolactin receptor</fullName>
    </recommendedName>
</protein>
<keyword evidence="3" id="KW-1185">Reference proteome</keyword>
<proteinExistence type="predicted"/>
<evidence type="ECO:0000256" key="1">
    <source>
        <dbReference type="SAM" id="MobiDB-lite"/>
    </source>
</evidence>
<organism evidence="2 3">
    <name type="scientific">Characodon lateralis</name>
    <dbReference type="NCBI Taxonomy" id="208331"/>
    <lineage>
        <taxon>Eukaryota</taxon>
        <taxon>Metazoa</taxon>
        <taxon>Chordata</taxon>
        <taxon>Craniata</taxon>
        <taxon>Vertebrata</taxon>
        <taxon>Euteleostomi</taxon>
        <taxon>Actinopterygii</taxon>
        <taxon>Neopterygii</taxon>
        <taxon>Teleostei</taxon>
        <taxon>Neoteleostei</taxon>
        <taxon>Acanthomorphata</taxon>
        <taxon>Ovalentaria</taxon>
        <taxon>Atherinomorphae</taxon>
        <taxon>Cyprinodontiformes</taxon>
        <taxon>Goodeidae</taxon>
        <taxon>Characodon</taxon>
    </lineage>
</organism>
<name>A0ABU7F0Z6_9TELE</name>
<evidence type="ECO:0008006" key="4">
    <source>
        <dbReference type="Google" id="ProtNLM"/>
    </source>
</evidence>
<accession>A0ABU7F0Z6</accession>
<dbReference type="Proteomes" id="UP001352852">
    <property type="component" value="Unassembled WGS sequence"/>
</dbReference>
<reference evidence="2 3" key="1">
    <citation type="submission" date="2021-06" db="EMBL/GenBank/DDBJ databases">
        <authorList>
            <person name="Palmer J.M."/>
        </authorList>
    </citation>
    <scope>NUCLEOTIDE SEQUENCE [LARGE SCALE GENOMIC DNA]</scope>
    <source>
        <strain evidence="2 3">CL_MEX2019</strain>
        <tissue evidence="2">Muscle</tissue>
    </source>
</reference>
<evidence type="ECO:0000313" key="3">
    <source>
        <dbReference type="Proteomes" id="UP001352852"/>
    </source>
</evidence>